<evidence type="ECO:0000313" key="10">
    <source>
        <dbReference type="EMBL" id="KKU14174.1"/>
    </source>
</evidence>
<feature type="transmembrane region" description="Helical" evidence="7">
    <location>
        <begin position="69"/>
        <end position="88"/>
    </location>
</feature>
<evidence type="ECO:0000256" key="3">
    <source>
        <dbReference type="ARBA" id="ARBA00022475"/>
    </source>
</evidence>
<dbReference type="Pfam" id="PF06750">
    <property type="entry name" value="A24_N_bact"/>
    <property type="match status" value="1"/>
</dbReference>
<keyword evidence="5 7" id="KW-1133">Transmembrane helix</keyword>
<evidence type="ECO:0000313" key="11">
    <source>
        <dbReference type="Proteomes" id="UP000034911"/>
    </source>
</evidence>
<keyword evidence="3" id="KW-1003">Cell membrane</keyword>
<evidence type="ECO:0000256" key="5">
    <source>
        <dbReference type="ARBA" id="ARBA00022989"/>
    </source>
</evidence>
<dbReference type="InterPro" id="IPR050882">
    <property type="entry name" value="Prepilin_peptidase/N-MTase"/>
</dbReference>
<dbReference type="Pfam" id="PF01478">
    <property type="entry name" value="Peptidase_A24"/>
    <property type="match status" value="1"/>
</dbReference>
<comment type="caution">
    <text evidence="10">The sequence shown here is derived from an EMBL/GenBank/DDBJ whole genome shotgun (WGS) entry which is preliminary data.</text>
</comment>
<dbReference type="AlphaFoldDB" id="A0A0G1N120"/>
<evidence type="ECO:0000259" key="8">
    <source>
        <dbReference type="Pfam" id="PF01478"/>
    </source>
</evidence>
<reference evidence="10 11" key="1">
    <citation type="journal article" date="2015" name="Nature">
        <title>rRNA introns, odd ribosomes, and small enigmatic genomes across a large radiation of phyla.</title>
        <authorList>
            <person name="Brown C.T."/>
            <person name="Hug L.A."/>
            <person name="Thomas B.C."/>
            <person name="Sharon I."/>
            <person name="Castelle C.J."/>
            <person name="Singh A."/>
            <person name="Wilkins M.J."/>
            <person name="Williams K.H."/>
            <person name="Banfield J.F."/>
        </authorList>
    </citation>
    <scope>NUCLEOTIDE SEQUENCE [LARGE SCALE GENOMIC DNA]</scope>
</reference>
<feature type="transmembrane region" description="Helical" evidence="7">
    <location>
        <begin position="35"/>
        <end position="57"/>
    </location>
</feature>
<evidence type="ECO:0000256" key="2">
    <source>
        <dbReference type="ARBA" id="ARBA00005801"/>
    </source>
</evidence>
<dbReference type="GO" id="GO:0006465">
    <property type="term" value="P:signal peptide processing"/>
    <property type="evidence" value="ECO:0007669"/>
    <property type="project" value="TreeGrafter"/>
</dbReference>
<evidence type="ECO:0000259" key="9">
    <source>
        <dbReference type="Pfam" id="PF06750"/>
    </source>
</evidence>
<dbReference type="Gene3D" id="1.20.120.1220">
    <property type="match status" value="1"/>
</dbReference>
<dbReference type="STRING" id="1619050.UX20_C0004G0001"/>
<dbReference type="GO" id="GO:0005886">
    <property type="term" value="C:plasma membrane"/>
    <property type="evidence" value="ECO:0007669"/>
    <property type="project" value="UniProtKB-SubCell"/>
</dbReference>
<dbReference type="PANTHER" id="PTHR30487:SF0">
    <property type="entry name" value="PREPILIN LEADER PEPTIDASE_N-METHYLTRANSFERASE-RELATED"/>
    <property type="match status" value="1"/>
</dbReference>
<dbReference type="InterPro" id="IPR000045">
    <property type="entry name" value="Prepilin_IV_endopep_pep"/>
</dbReference>
<name>A0A0G1N120_9BACT</name>
<feature type="transmembrane region" description="Helical" evidence="7">
    <location>
        <begin position="122"/>
        <end position="141"/>
    </location>
</feature>
<feature type="domain" description="Prepilin type IV endopeptidase peptidase" evidence="8">
    <location>
        <begin position="107"/>
        <end position="189"/>
    </location>
</feature>
<accession>A0A0G1N120</accession>
<dbReference type="EMBL" id="LCLH01000004">
    <property type="protein sequence ID" value="KKU14174.1"/>
    <property type="molecule type" value="Genomic_DNA"/>
</dbReference>
<comment type="similarity">
    <text evidence="2">Belongs to the peptidase A24 family.</text>
</comment>
<proteinExistence type="inferred from homology"/>
<feature type="non-terminal residue" evidence="10">
    <location>
        <position position="189"/>
    </location>
</feature>
<feature type="transmembrane region" description="Helical" evidence="7">
    <location>
        <begin position="94"/>
        <end position="115"/>
    </location>
</feature>
<evidence type="ECO:0000256" key="4">
    <source>
        <dbReference type="ARBA" id="ARBA00022692"/>
    </source>
</evidence>
<keyword evidence="6 7" id="KW-0472">Membrane</keyword>
<dbReference type="GO" id="GO:0004190">
    <property type="term" value="F:aspartic-type endopeptidase activity"/>
    <property type="evidence" value="ECO:0007669"/>
    <property type="project" value="InterPro"/>
</dbReference>
<gene>
    <name evidence="10" type="ORF">UX20_C0004G0001</name>
</gene>
<dbReference type="PANTHER" id="PTHR30487">
    <property type="entry name" value="TYPE 4 PREPILIN-LIKE PROTEINS LEADER PEPTIDE-PROCESSING ENZYME"/>
    <property type="match status" value="1"/>
</dbReference>
<feature type="domain" description="Prepilin peptidase A24 N-terminal" evidence="9">
    <location>
        <begin position="9"/>
        <end position="88"/>
    </location>
</feature>
<evidence type="ECO:0000256" key="1">
    <source>
        <dbReference type="ARBA" id="ARBA00004651"/>
    </source>
</evidence>
<dbReference type="InterPro" id="IPR010627">
    <property type="entry name" value="Prepilin_pept_A24_N"/>
</dbReference>
<dbReference type="Proteomes" id="UP000034911">
    <property type="component" value="Unassembled WGS sequence"/>
</dbReference>
<keyword evidence="4 7" id="KW-0812">Transmembrane</keyword>
<sequence length="189" mass="20960">MTGIFLFIGGLLLGSFINMIVWRIPNGVTLKGRSLCVHCLHTLAWIDLIPVVSFLLLRFKCRYCLQKISWRYPLLELATAVALVFAWIARPDYFAVPLDVSFVVLSTGMLVALFVIDHEYQIVPDVITLPAIAVFMILQIARGVQVGSLLFAALLAGGFFAAQYVFSKGRWIGDGDIRLGILMGVILGW</sequence>
<organism evidence="10 11">
    <name type="scientific">Candidatus Magasanikbacteria bacterium GW2011_GWC2_45_8</name>
    <dbReference type="NCBI Taxonomy" id="1619050"/>
    <lineage>
        <taxon>Bacteria</taxon>
        <taxon>Candidatus Magasanikiibacteriota</taxon>
    </lineage>
</organism>
<feature type="transmembrane region" description="Helical" evidence="7">
    <location>
        <begin position="147"/>
        <end position="166"/>
    </location>
</feature>
<evidence type="ECO:0000256" key="7">
    <source>
        <dbReference type="SAM" id="Phobius"/>
    </source>
</evidence>
<protein>
    <submittedName>
        <fullName evidence="10">Type 4 prepilin-like protein leader peptide-processing enzyme</fullName>
    </submittedName>
</protein>
<evidence type="ECO:0000256" key="6">
    <source>
        <dbReference type="ARBA" id="ARBA00023136"/>
    </source>
</evidence>
<comment type="subcellular location">
    <subcellularLocation>
        <location evidence="1">Cell membrane</location>
        <topology evidence="1">Multi-pass membrane protein</topology>
    </subcellularLocation>
</comment>